<proteinExistence type="predicted"/>
<sequence length="84" mass="8975">MATSFAILAIAFIISATSFAILAIAFAILAIAANPVKILPALLLQIILIVAFVEFLPGKEGIIYLVARQRILNGGLCQFIAKYI</sequence>
<keyword evidence="1" id="KW-0812">Transmembrane</keyword>
<gene>
    <name evidence="2" type="ORF">OGM63_14655</name>
</gene>
<reference evidence="2 3" key="1">
    <citation type="submission" date="2022-10" db="EMBL/GenBank/DDBJ databases">
        <title>Identification of biosynthetic pathway for the production of the potent trypsin inhibitor radiosumin.</title>
        <authorList>
            <person name="Fewer D.P."/>
            <person name="Delbaje E."/>
            <person name="Ouyang X."/>
            <person name="Agostino P.D."/>
            <person name="Wahlsten M."/>
            <person name="Jokela J."/>
            <person name="Permi P."/>
            <person name="Haapaniemi E."/>
            <person name="Koistinen H."/>
        </authorList>
    </citation>
    <scope>NUCLEOTIDE SEQUENCE [LARGE SCALE GENOMIC DNA]</scope>
    <source>
        <strain evidence="2 3">NIES-515</strain>
    </source>
</reference>
<feature type="transmembrane region" description="Helical" evidence="1">
    <location>
        <begin position="7"/>
        <end position="32"/>
    </location>
</feature>
<dbReference type="Proteomes" id="UP001526143">
    <property type="component" value="Unassembled WGS sequence"/>
</dbReference>
<dbReference type="RefSeq" id="WP_263746319.1">
    <property type="nucleotide sequence ID" value="NZ_JAOWRF010000214.1"/>
</dbReference>
<name>A0ABT3B051_9CYAN</name>
<keyword evidence="1" id="KW-0472">Membrane</keyword>
<evidence type="ECO:0000256" key="1">
    <source>
        <dbReference type="SAM" id="Phobius"/>
    </source>
</evidence>
<keyword evidence="3" id="KW-1185">Reference proteome</keyword>
<feature type="transmembrane region" description="Helical" evidence="1">
    <location>
        <begin position="38"/>
        <end position="56"/>
    </location>
</feature>
<comment type="caution">
    <text evidence="2">The sequence shown here is derived from an EMBL/GenBank/DDBJ whole genome shotgun (WGS) entry which is preliminary data.</text>
</comment>
<evidence type="ECO:0000313" key="2">
    <source>
        <dbReference type="EMBL" id="MCV3214742.1"/>
    </source>
</evidence>
<keyword evidence="1" id="KW-1133">Transmembrane helix</keyword>
<protein>
    <submittedName>
        <fullName evidence="2">Uncharacterized protein</fullName>
    </submittedName>
</protein>
<dbReference type="EMBL" id="JAOWRF010000214">
    <property type="protein sequence ID" value="MCV3214742.1"/>
    <property type="molecule type" value="Genomic_DNA"/>
</dbReference>
<evidence type="ECO:0000313" key="3">
    <source>
        <dbReference type="Proteomes" id="UP001526143"/>
    </source>
</evidence>
<organism evidence="2 3">
    <name type="scientific">Plectonema radiosum NIES-515</name>
    <dbReference type="NCBI Taxonomy" id="2986073"/>
    <lineage>
        <taxon>Bacteria</taxon>
        <taxon>Bacillati</taxon>
        <taxon>Cyanobacteriota</taxon>
        <taxon>Cyanophyceae</taxon>
        <taxon>Oscillatoriophycideae</taxon>
        <taxon>Oscillatoriales</taxon>
        <taxon>Microcoleaceae</taxon>
        <taxon>Plectonema</taxon>
    </lineage>
</organism>
<accession>A0ABT3B051</accession>